<dbReference type="AlphaFoldDB" id="A0A4Q5JC02"/>
<sequence length="419" mass="45852">MTVSNPTIREAGSGSPALPLAGFRVLDLTRFLSGPYCTMVLAELGADVIKIEQPHTGDDSRRLAPKIDGESYPFAMPNRSKRSVSLDLKTEQGLAVFRRMAADADLVIENFRPGVAKRLGIGYDDLTAVREDILYCSISGFGQTGPYRDRPGFDIMAQGMVGFLRMTGEPGGRPAKVGIAINDIAAGATAIYSIMAAEMQRRATGEGQYMDISLVDAGLAWAVWESGAYFGAGEVPQPTGTRHRRSTPYQAYRTSDGYVTIGAANDRLWLRLLTALERPEWETDPRFASLPDRMSNIEELEREIEAITTTRTTDEWIKRVDEAGVPCGPVLTFDETLSDPHVIARDMVAELDHPIIGEMRTIGPPTKFSGLDFAVRGPAPWLGQHTAEVLRETGLGDDEIAALFTDEVVFDAHPDRQES</sequence>
<proteinExistence type="predicted"/>
<dbReference type="SUPFAM" id="SSF89796">
    <property type="entry name" value="CoA-transferase family III (CaiB/BaiF)"/>
    <property type="match status" value="1"/>
</dbReference>
<evidence type="ECO:0000313" key="3">
    <source>
        <dbReference type="Proteomes" id="UP000291189"/>
    </source>
</evidence>
<protein>
    <submittedName>
        <fullName evidence="2">CoA transferase</fullName>
    </submittedName>
</protein>
<evidence type="ECO:0000313" key="2">
    <source>
        <dbReference type="EMBL" id="RYU15648.1"/>
    </source>
</evidence>
<gene>
    <name evidence="2" type="ORF">ETU37_00580</name>
</gene>
<dbReference type="GO" id="GO:0008410">
    <property type="term" value="F:CoA-transferase activity"/>
    <property type="evidence" value="ECO:0007669"/>
    <property type="project" value="TreeGrafter"/>
</dbReference>
<organism evidence="2 3">
    <name type="scientific">Nocardioides iriomotensis</name>
    <dbReference type="NCBI Taxonomy" id="715784"/>
    <lineage>
        <taxon>Bacteria</taxon>
        <taxon>Bacillati</taxon>
        <taxon>Actinomycetota</taxon>
        <taxon>Actinomycetes</taxon>
        <taxon>Propionibacteriales</taxon>
        <taxon>Nocardioidaceae</taxon>
        <taxon>Nocardioides</taxon>
    </lineage>
</organism>
<dbReference type="InterPro" id="IPR050483">
    <property type="entry name" value="CoA-transferase_III_domain"/>
</dbReference>
<comment type="caution">
    <text evidence="2">The sequence shown here is derived from an EMBL/GenBank/DDBJ whole genome shotgun (WGS) entry which is preliminary data.</text>
</comment>
<dbReference type="InterPro" id="IPR044855">
    <property type="entry name" value="CoA-Trfase_III_dom3_sf"/>
</dbReference>
<reference evidence="2 3" key="1">
    <citation type="submission" date="2019-01" db="EMBL/GenBank/DDBJ databases">
        <title>Nocardioides guangzhouensis sp. nov., an actinobacterium isolated from soil.</title>
        <authorList>
            <person name="Fu Y."/>
            <person name="Cai Y."/>
            <person name="Lin Z."/>
            <person name="Chen P."/>
        </authorList>
    </citation>
    <scope>NUCLEOTIDE SEQUENCE [LARGE SCALE GENOMIC DNA]</scope>
    <source>
        <strain evidence="2 3">NBRC 105384</strain>
    </source>
</reference>
<dbReference type="Pfam" id="PF02515">
    <property type="entry name" value="CoA_transf_3"/>
    <property type="match status" value="1"/>
</dbReference>
<dbReference type="RefSeq" id="WP_129984931.1">
    <property type="nucleotide sequence ID" value="NZ_SDPU01000001.1"/>
</dbReference>
<dbReference type="PANTHER" id="PTHR48207:SF4">
    <property type="entry name" value="BLL6097 PROTEIN"/>
    <property type="match status" value="1"/>
</dbReference>
<keyword evidence="3" id="KW-1185">Reference proteome</keyword>
<dbReference type="Gene3D" id="3.30.1540.10">
    <property type="entry name" value="formyl-coa transferase, domain 3"/>
    <property type="match status" value="1"/>
</dbReference>
<dbReference type="OrthoDB" id="3561197at2"/>
<keyword evidence="1 2" id="KW-0808">Transferase</keyword>
<dbReference type="Proteomes" id="UP000291189">
    <property type="component" value="Unassembled WGS sequence"/>
</dbReference>
<evidence type="ECO:0000256" key="1">
    <source>
        <dbReference type="ARBA" id="ARBA00022679"/>
    </source>
</evidence>
<dbReference type="InterPro" id="IPR003673">
    <property type="entry name" value="CoA-Trfase_fam_III"/>
</dbReference>
<name>A0A4Q5JC02_9ACTN</name>
<dbReference type="InterPro" id="IPR023606">
    <property type="entry name" value="CoA-Trfase_III_dom_1_sf"/>
</dbReference>
<dbReference type="Gene3D" id="3.40.50.10540">
    <property type="entry name" value="Crotonobetainyl-coa:carnitine coa-transferase, domain 1"/>
    <property type="match status" value="1"/>
</dbReference>
<accession>A0A4Q5JC02</accession>
<dbReference type="PANTHER" id="PTHR48207">
    <property type="entry name" value="SUCCINATE--HYDROXYMETHYLGLUTARATE COA-TRANSFERASE"/>
    <property type="match status" value="1"/>
</dbReference>
<dbReference type="EMBL" id="SDPU01000001">
    <property type="protein sequence ID" value="RYU15648.1"/>
    <property type="molecule type" value="Genomic_DNA"/>
</dbReference>